<dbReference type="CDD" id="cd06579">
    <property type="entry name" value="TM_PBP1_transp_AraH_like"/>
    <property type="match status" value="1"/>
</dbReference>
<feature type="transmembrane region" description="Helical" evidence="6">
    <location>
        <begin position="313"/>
        <end position="330"/>
    </location>
</feature>
<feature type="transmembrane region" description="Helical" evidence="6">
    <location>
        <begin position="229"/>
        <end position="252"/>
    </location>
</feature>
<gene>
    <name evidence="7" type="ORF">AVDCRST_MAG79-3177</name>
</gene>
<dbReference type="Pfam" id="PF02653">
    <property type="entry name" value="BPD_transp_2"/>
    <property type="match status" value="1"/>
</dbReference>
<evidence type="ECO:0000256" key="1">
    <source>
        <dbReference type="ARBA" id="ARBA00004651"/>
    </source>
</evidence>
<feature type="transmembrane region" description="Helical" evidence="6">
    <location>
        <begin position="258"/>
        <end position="276"/>
    </location>
</feature>
<feature type="transmembrane region" description="Helical" evidence="6">
    <location>
        <begin position="59"/>
        <end position="80"/>
    </location>
</feature>
<feature type="transmembrane region" description="Helical" evidence="6">
    <location>
        <begin position="177"/>
        <end position="198"/>
    </location>
</feature>
<evidence type="ECO:0000313" key="7">
    <source>
        <dbReference type="EMBL" id="CAA9557068.1"/>
    </source>
</evidence>
<feature type="transmembrane region" description="Helical" evidence="6">
    <location>
        <begin position="107"/>
        <end position="131"/>
    </location>
</feature>
<evidence type="ECO:0000256" key="3">
    <source>
        <dbReference type="ARBA" id="ARBA00022692"/>
    </source>
</evidence>
<feature type="transmembrane region" description="Helical" evidence="6">
    <location>
        <begin position="283"/>
        <end position="301"/>
    </location>
</feature>
<reference evidence="7" key="1">
    <citation type="submission" date="2020-02" db="EMBL/GenBank/DDBJ databases">
        <authorList>
            <person name="Meier V. D."/>
        </authorList>
    </citation>
    <scope>NUCLEOTIDE SEQUENCE</scope>
    <source>
        <strain evidence="7">AVDCRST_MAG79</strain>
    </source>
</reference>
<protein>
    <submittedName>
        <fullName evidence="7">Ribose ABC transport system, permease protein RbsC</fullName>
    </submittedName>
</protein>
<sequence length="346" mass="34759">MATASAEPGAATSGGPSAARARAASAIQRQGALVALVLLVAFAALRYDGFFTADYLLKVVLASPQIVCIGLIALGMTFVIMLGEIDLSVGAVAAMTAVIAAENSGGGIVTGVGAAVLAGLAFGILNGVLIAYLRLPSFIVTLATLLAARGLALILSDNATVAVDYTSNYLQLANRELLGLPVPLLILVVAYVVGVVMFRFARFGRHVLAVGGNQEAAALMGLPVPRIKLIVFALSGALAGLAGAVLTAKIGSGAPLEAAGWELSAIAAVVVGGTLLTGGLGSVGGTLVGVLLLGLIFTIINFENGEGLVSLNAYWQTVVRGLFLLLVVVLQSRLARGGTTAAARSG</sequence>
<dbReference type="EMBL" id="CADCWC010000508">
    <property type="protein sequence ID" value="CAA9557068.1"/>
    <property type="molecule type" value="Genomic_DNA"/>
</dbReference>
<proteinExistence type="predicted"/>
<dbReference type="AlphaFoldDB" id="A0A6J4UPR0"/>
<evidence type="ECO:0000256" key="5">
    <source>
        <dbReference type="ARBA" id="ARBA00023136"/>
    </source>
</evidence>
<accession>A0A6J4UPR0</accession>
<keyword evidence="2" id="KW-1003">Cell membrane</keyword>
<organism evidence="7">
    <name type="scientific">uncultured Thermoleophilia bacterium</name>
    <dbReference type="NCBI Taxonomy" id="1497501"/>
    <lineage>
        <taxon>Bacteria</taxon>
        <taxon>Bacillati</taxon>
        <taxon>Actinomycetota</taxon>
        <taxon>Thermoleophilia</taxon>
        <taxon>environmental samples</taxon>
    </lineage>
</organism>
<feature type="transmembrane region" description="Helical" evidence="6">
    <location>
        <begin position="138"/>
        <end position="157"/>
    </location>
</feature>
<keyword evidence="4 6" id="KW-1133">Transmembrane helix</keyword>
<evidence type="ECO:0000256" key="4">
    <source>
        <dbReference type="ARBA" id="ARBA00022989"/>
    </source>
</evidence>
<evidence type="ECO:0000256" key="2">
    <source>
        <dbReference type="ARBA" id="ARBA00022475"/>
    </source>
</evidence>
<dbReference type="PANTHER" id="PTHR32196:SF63">
    <property type="entry name" value="INNER MEMBRANE ABC TRANSPORTER PERMEASE PROTEIN YJFF"/>
    <property type="match status" value="1"/>
</dbReference>
<dbReference type="GO" id="GO:0005886">
    <property type="term" value="C:plasma membrane"/>
    <property type="evidence" value="ECO:0007669"/>
    <property type="project" value="UniProtKB-SubCell"/>
</dbReference>
<dbReference type="GO" id="GO:0022857">
    <property type="term" value="F:transmembrane transporter activity"/>
    <property type="evidence" value="ECO:0007669"/>
    <property type="project" value="InterPro"/>
</dbReference>
<feature type="transmembrane region" description="Helical" evidence="6">
    <location>
        <begin position="30"/>
        <end position="47"/>
    </location>
</feature>
<keyword evidence="5 6" id="KW-0472">Membrane</keyword>
<dbReference type="PANTHER" id="PTHR32196">
    <property type="entry name" value="ABC TRANSPORTER PERMEASE PROTEIN YPHD-RELATED-RELATED"/>
    <property type="match status" value="1"/>
</dbReference>
<comment type="subcellular location">
    <subcellularLocation>
        <location evidence="1">Cell membrane</location>
        <topology evidence="1">Multi-pass membrane protein</topology>
    </subcellularLocation>
</comment>
<keyword evidence="3 6" id="KW-0812">Transmembrane</keyword>
<dbReference type="InterPro" id="IPR001851">
    <property type="entry name" value="ABC_transp_permease"/>
</dbReference>
<name>A0A6J4UPR0_9ACTN</name>
<evidence type="ECO:0000256" key="6">
    <source>
        <dbReference type="SAM" id="Phobius"/>
    </source>
</evidence>